<dbReference type="Pfam" id="PF00703">
    <property type="entry name" value="Glyco_hydro_2"/>
    <property type="match status" value="1"/>
</dbReference>
<dbReference type="Gene3D" id="2.60.120.260">
    <property type="entry name" value="Galactose-binding domain-like"/>
    <property type="match status" value="1"/>
</dbReference>
<accession>A0A6A5VVS0</accession>
<dbReference type="InterPro" id="IPR054593">
    <property type="entry name" value="Beta-mannosidase-like_N2"/>
</dbReference>
<reference evidence="8" key="1">
    <citation type="journal article" date="2020" name="Stud. Mycol.">
        <title>101 Dothideomycetes genomes: a test case for predicting lifestyles and emergence of pathogens.</title>
        <authorList>
            <person name="Haridas S."/>
            <person name="Albert R."/>
            <person name="Binder M."/>
            <person name="Bloem J."/>
            <person name="Labutti K."/>
            <person name="Salamov A."/>
            <person name="Andreopoulos B."/>
            <person name="Baker S."/>
            <person name="Barry K."/>
            <person name="Bills G."/>
            <person name="Bluhm B."/>
            <person name="Cannon C."/>
            <person name="Castanera R."/>
            <person name="Culley D."/>
            <person name="Daum C."/>
            <person name="Ezra D."/>
            <person name="Gonzalez J."/>
            <person name="Henrissat B."/>
            <person name="Kuo A."/>
            <person name="Liang C."/>
            <person name="Lipzen A."/>
            <person name="Lutzoni F."/>
            <person name="Magnuson J."/>
            <person name="Mondo S."/>
            <person name="Nolan M."/>
            <person name="Ohm R."/>
            <person name="Pangilinan J."/>
            <person name="Park H.-J."/>
            <person name="Ramirez L."/>
            <person name="Alfaro M."/>
            <person name="Sun H."/>
            <person name="Tritt A."/>
            <person name="Yoshinaga Y."/>
            <person name="Zwiers L.-H."/>
            <person name="Turgeon B."/>
            <person name="Goodwin S."/>
            <person name="Spatafora J."/>
            <person name="Crous P."/>
            <person name="Grigoriev I."/>
        </authorList>
    </citation>
    <scope>NUCLEOTIDE SEQUENCE</scope>
    <source>
        <strain evidence="8">CBS 123094</strain>
    </source>
</reference>
<keyword evidence="9" id="KW-1185">Reference proteome</keyword>
<comment type="similarity">
    <text evidence="1">Belongs to the glycosyl hydrolase 2 family.</text>
</comment>
<dbReference type="InterPro" id="IPR006102">
    <property type="entry name" value="Ig-like_GH2"/>
</dbReference>
<gene>
    <name evidence="8" type="ORF">P154DRAFT_557712</name>
</gene>
<dbReference type="Proteomes" id="UP000799779">
    <property type="component" value="Unassembled WGS sequence"/>
</dbReference>
<dbReference type="InterPro" id="IPR036156">
    <property type="entry name" value="Beta-gal/glucu_dom_sf"/>
</dbReference>
<dbReference type="Gene3D" id="2.60.40.10">
    <property type="entry name" value="Immunoglobulins"/>
    <property type="match status" value="3"/>
</dbReference>
<evidence type="ECO:0000256" key="4">
    <source>
        <dbReference type="SAM" id="SignalP"/>
    </source>
</evidence>
<feature type="domain" description="Beta-mannosidase-like galactose-binding" evidence="7">
    <location>
        <begin position="33"/>
        <end position="170"/>
    </location>
</feature>
<evidence type="ECO:0000313" key="9">
    <source>
        <dbReference type="Proteomes" id="UP000799779"/>
    </source>
</evidence>
<feature type="chain" id="PRO_5025606080" evidence="4">
    <location>
        <begin position="18"/>
        <end position="870"/>
    </location>
</feature>
<dbReference type="SUPFAM" id="SSF51445">
    <property type="entry name" value="(Trans)glycosidases"/>
    <property type="match status" value="1"/>
</dbReference>
<organism evidence="8 9">
    <name type="scientific">Amniculicola lignicola CBS 123094</name>
    <dbReference type="NCBI Taxonomy" id="1392246"/>
    <lineage>
        <taxon>Eukaryota</taxon>
        <taxon>Fungi</taxon>
        <taxon>Dikarya</taxon>
        <taxon>Ascomycota</taxon>
        <taxon>Pezizomycotina</taxon>
        <taxon>Dothideomycetes</taxon>
        <taxon>Pleosporomycetidae</taxon>
        <taxon>Pleosporales</taxon>
        <taxon>Amniculicolaceae</taxon>
        <taxon>Amniculicola</taxon>
    </lineage>
</organism>
<dbReference type="SUPFAM" id="SSF49785">
    <property type="entry name" value="Galactose-binding domain-like"/>
    <property type="match status" value="1"/>
</dbReference>
<dbReference type="Gene3D" id="3.20.20.80">
    <property type="entry name" value="Glycosidases"/>
    <property type="match status" value="1"/>
</dbReference>
<dbReference type="EMBL" id="ML977702">
    <property type="protein sequence ID" value="KAF1993480.1"/>
    <property type="molecule type" value="Genomic_DNA"/>
</dbReference>
<dbReference type="InterPro" id="IPR008979">
    <property type="entry name" value="Galactose-bd-like_sf"/>
</dbReference>
<dbReference type="GO" id="GO:0005975">
    <property type="term" value="P:carbohydrate metabolic process"/>
    <property type="evidence" value="ECO:0007669"/>
    <property type="project" value="InterPro"/>
</dbReference>
<dbReference type="GO" id="GO:0004553">
    <property type="term" value="F:hydrolase activity, hydrolyzing O-glycosyl compounds"/>
    <property type="evidence" value="ECO:0007669"/>
    <property type="project" value="InterPro"/>
</dbReference>
<dbReference type="OrthoDB" id="408532at2759"/>
<feature type="domain" description="Exo-beta-D-glucosaminidase Ig-fold" evidence="6">
    <location>
        <begin position="759"/>
        <end position="859"/>
    </location>
</feature>
<feature type="domain" description="Glycoside hydrolase family 2 immunoglobulin-like beta-sandwich" evidence="5">
    <location>
        <begin position="212"/>
        <end position="317"/>
    </location>
</feature>
<dbReference type="AlphaFoldDB" id="A0A6A5VVS0"/>
<dbReference type="PANTHER" id="PTHR43536">
    <property type="entry name" value="MANNOSYLGLYCOPROTEIN ENDO-BETA-MANNOSIDASE"/>
    <property type="match status" value="1"/>
</dbReference>
<keyword evidence="3" id="KW-0326">Glycosidase</keyword>
<dbReference type="InterPro" id="IPR041351">
    <property type="entry name" value="Ig_GlcNase"/>
</dbReference>
<name>A0A6A5VVS0_9PLEO</name>
<dbReference type="InterPro" id="IPR013783">
    <property type="entry name" value="Ig-like_fold"/>
</dbReference>
<evidence type="ECO:0000259" key="5">
    <source>
        <dbReference type="Pfam" id="PF00703"/>
    </source>
</evidence>
<feature type="signal peptide" evidence="4">
    <location>
        <begin position="1"/>
        <end position="17"/>
    </location>
</feature>
<evidence type="ECO:0000256" key="1">
    <source>
        <dbReference type="ARBA" id="ARBA00007401"/>
    </source>
</evidence>
<dbReference type="Pfam" id="PF18368">
    <property type="entry name" value="Ig_GlcNase"/>
    <property type="match status" value="1"/>
</dbReference>
<dbReference type="PANTHER" id="PTHR43536:SF1">
    <property type="entry name" value="MANNOSYLGLYCOPROTEIN ENDO-BETA-MANNOSIDASE"/>
    <property type="match status" value="1"/>
</dbReference>
<keyword evidence="4" id="KW-0732">Signal</keyword>
<proteinExistence type="inferred from homology"/>
<evidence type="ECO:0000259" key="7">
    <source>
        <dbReference type="Pfam" id="PF22666"/>
    </source>
</evidence>
<evidence type="ECO:0000256" key="2">
    <source>
        <dbReference type="ARBA" id="ARBA00022801"/>
    </source>
</evidence>
<keyword evidence="2 8" id="KW-0378">Hydrolase</keyword>
<evidence type="ECO:0000256" key="3">
    <source>
        <dbReference type="ARBA" id="ARBA00023295"/>
    </source>
</evidence>
<protein>
    <submittedName>
        <fullName evidence="8">Glycoside hydrolase family 2 protein</fullName>
    </submittedName>
</protein>
<sequence>MLLLLLFTSLVTPQTLDQVPLSNIGKTATVPVWKVQSTSKTGQDVSKISSLDFDTKGWYNIGSRGTLMSTLLDNNVFTESGLFFSANLQKVDAAQFQVPWFYRAEMTLTPGNGSYFQLLTHGITSRADVHVNGKQIASKDVQAGAYAGQAYDITSAAKQGGNVIVVRVHPTDYNRDFALGFVDWNPYPPDNGTGIWRDIEVKWTREVSLSVPRVTTRLDGSISIHLDVTNLGDRGIQGEVVCSITSPAPFTNVGKMRAEFRINAKLQQSLKLSFKIPEPQIWWPAQWGEQPLYQVSCDAFTGAGLSDTTPRTLFGIRTVTSRLNKYNDTIFYVNGEPFHVLGAGYTSDIFLRFDVEKVKAQLQLVLDMGLNTVRLEGKQEHPLFYAIADEMGIMLLAGWECCDKWEGWSYNDEGSGLKWTSADYSTANQSMRHEAEMMQQHPNILGFLIGSDFWPDDKATSIYVSALRAYNWDTPILSSASQRGYPAQLGNGGMKMEGPYDWVPPSYWGSDKLGGAWGFGSELSAGVGTPVLSSLQKFLSPADLEDLWKKPNKGLYHMSTSASQFYDRGIYNAALWARYGPPTSLADYLLKSQMMDYEATRSQFEAYVLRWNAERPATGMVYWMLNNAWPSLHWNLFDYYLRTGGSYFGAKSGLRSESTVYDYVSGAIYLINRSRVSSGPRTVDVEIMGLEGKVGVKNTIETTTQPNKSKTITPIPGLGRPKETSLLRLVLKEGDKVLSRSVYWISPKQDTLDWDKSTWYYTPTSSYADFTALNAMKKADVNITAKKVGAGKVTVSLENKSSIPAVFVGLDIVDGSVGAVFWSENYVSLWPGEKMEVDVKLQFPVEVEGLKVRVSGRNVDEKVVVVGRTF</sequence>
<dbReference type="InterPro" id="IPR043534">
    <property type="entry name" value="EBDG/EBM"/>
</dbReference>
<dbReference type="Pfam" id="PF22666">
    <property type="entry name" value="Glyco_hydro_2_N2"/>
    <property type="match status" value="1"/>
</dbReference>
<dbReference type="SUPFAM" id="SSF49303">
    <property type="entry name" value="beta-Galactosidase/glucuronidase domain"/>
    <property type="match status" value="3"/>
</dbReference>
<evidence type="ECO:0000313" key="8">
    <source>
        <dbReference type="EMBL" id="KAF1993480.1"/>
    </source>
</evidence>
<evidence type="ECO:0000259" key="6">
    <source>
        <dbReference type="Pfam" id="PF18368"/>
    </source>
</evidence>
<dbReference type="InterPro" id="IPR017853">
    <property type="entry name" value="GH"/>
</dbReference>